<keyword evidence="2" id="KW-0732">Signal</keyword>
<dbReference type="Proteomes" id="UP000324222">
    <property type="component" value="Unassembled WGS sequence"/>
</dbReference>
<dbReference type="OrthoDB" id="3200163at2759"/>
<evidence type="ECO:0000256" key="2">
    <source>
        <dbReference type="SAM" id="SignalP"/>
    </source>
</evidence>
<dbReference type="SUPFAM" id="SSF53474">
    <property type="entry name" value="alpha/beta-Hydrolases"/>
    <property type="match status" value="1"/>
</dbReference>
<keyword evidence="5" id="KW-1185">Reference proteome</keyword>
<dbReference type="Gene3D" id="3.40.50.1820">
    <property type="entry name" value="alpha/beta hydrolase"/>
    <property type="match status" value="1"/>
</dbReference>
<dbReference type="InterPro" id="IPR002018">
    <property type="entry name" value="CarbesteraseB"/>
</dbReference>
<evidence type="ECO:0000313" key="4">
    <source>
        <dbReference type="EMBL" id="MPC31316.1"/>
    </source>
</evidence>
<organism evidence="4 5">
    <name type="scientific">Portunus trituberculatus</name>
    <name type="common">Swimming crab</name>
    <name type="synonym">Neptunus trituberculatus</name>
    <dbReference type="NCBI Taxonomy" id="210409"/>
    <lineage>
        <taxon>Eukaryota</taxon>
        <taxon>Metazoa</taxon>
        <taxon>Ecdysozoa</taxon>
        <taxon>Arthropoda</taxon>
        <taxon>Crustacea</taxon>
        <taxon>Multicrustacea</taxon>
        <taxon>Malacostraca</taxon>
        <taxon>Eumalacostraca</taxon>
        <taxon>Eucarida</taxon>
        <taxon>Decapoda</taxon>
        <taxon>Pleocyemata</taxon>
        <taxon>Brachyura</taxon>
        <taxon>Eubrachyura</taxon>
        <taxon>Portunoidea</taxon>
        <taxon>Portunidae</taxon>
        <taxon>Portuninae</taxon>
        <taxon>Portunus</taxon>
    </lineage>
</organism>
<protein>
    <recommendedName>
        <fullName evidence="3">Carboxylesterase type B domain-containing protein</fullName>
    </recommendedName>
</protein>
<comment type="caution">
    <text evidence="4">The sequence shown here is derived from an EMBL/GenBank/DDBJ whole genome shotgun (WGS) entry which is preliminary data.</text>
</comment>
<dbReference type="InterPro" id="IPR029058">
    <property type="entry name" value="AB_hydrolase_fold"/>
</dbReference>
<gene>
    <name evidence="4" type="ORF">E2C01_024602</name>
</gene>
<feature type="domain" description="Carboxylesterase type B" evidence="3">
    <location>
        <begin position="13"/>
        <end position="61"/>
    </location>
</feature>
<evidence type="ECO:0000313" key="5">
    <source>
        <dbReference type="Proteomes" id="UP000324222"/>
    </source>
</evidence>
<evidence type="ECO:0000259" key="3">
    <source>
        <dbReference type="Pfam" id="PF00135"/>
    </source>
</evidence>
<proteinExistence type="predicted"/>
<accession>A0A5B7EDL4</accession>
<sequence>MMAAVSVMTLLLAPVEGVSWKGIRDGTIPPPPCPQLPSALDHSFINGEEDCLFLNVFTSKRRSIVSA</sequence>
<keyword evidence="1" id="KW-0325">Glycoprotein</keyword>
<name>A0A5B7EDL4_PORTR</name>
<evidence type="ECO:0000256" key="1">
    <source>
        <dbReference type="ARBA" id="ARBA00023180"/>
    </source>
</evidence>
<dbReference type="AlphaFoldDB" id="A0A5B7EDL4"/>
<feature type="signal peptide" evidence="2">
    <location>
        <begin position="1"/>
        <end position="17"/>
    </location>
</feature>
<dbReference type="Pfam" id="PF00135">
    <property type="entry name" value="COesterase"/>
    <property type="match status" value="1"/>
</dbReference>
<dbReference type="EMBL" id="VSRR010002411">
    <property type="protein sequence ID" value="MPC31316.1"/>
    <property type="molecule type" value="Genomic_DNA"/>
</dbReference>
<reference evidence="4 5" key="1">
    <citation type="submission" date="2019-05" db="EMBL/GenBank/DDBJ databases">
        <title>Another draft genome of Portunus trituberculatus and its Hox gene families provides insights of decapod evolution.</title>
        <authorList>
            <person name="Jeong J.-H."/>
            <person name="Song I."/>
            <person name="Kim S."/>
            <person name="Choi T."/>
            <person name="Kim D."/>
            <person name="Ryu S."/>
            <person name="Kim W."/>
        </authorList>
    </citation>
    <scope>NUCLEOTIDE SEQUENCE [LARGE SCALE GENOMIC DNA]</scope>
    <source>
        <tissue evidence="4">Muscle</tissue>
    </source>
</reference>
<feature type="chain" id="PRO_5022671296" description="Carboxylesterase type B domain-containing protein" evidence="2">
    <location>
        <begin position="18"/>
        <end position="67"/>
    </location>
</feature>